<dbReference type="InterPro" id="IPR000683">
    <property type="entry name" value="Gfo/Idh/MocA-like_OxRdtase_N"/>
</dbReference>
<protein>
    <submittedName>
        <fullName evidence="3">Gfo/Idh/MocA family oxidoreductase</fullName>
    </submittedName>
</protein>
<dbReference type="Pfam" id="PF01408">
    <property type="entry name" value="GFO_IDH_MocA"/>
    <property type="match status" value="1"/>
</dbReference>
<evidence type="ECO:0000313" key="4">
    <source>
        <dbReference type="Proteomes" id="UP000515856"/>
    </source>
</evidence>
<dbReference type="PANTHER" id="PTHR43054">
    <property type="match status" value="1"/>
</dbReference>
<dbReference type="Pfam" id="PF22725">
    <property type="entry name" value="GFO_IDH_MocA_C3"/>
    <property type="match status" value="1"/>
</dbReference>
<dbReference type="SUPFAM" id="SSF51735">
    <property type="entry name" value="NAD(P)-binding Rossmann-fold domains"/>
    <property type="match status" value="1"/>
</dbReference>
<gene>
    <name evidence="3" type="ORF">H9Q80_07270</name>
</gene>
<dbReference type="KEGG" id="ehn:H9Q80_07270"/>
<dbReference type="InterPro" id="IPR036291">
    <property type="entry name" value="NAD(P)-bd_dom_sf"/>
</dbReference>
<proteinExistence type="predicted"/>
<accession>A0A7G9GSF1</accession>
<dbReference type="PANTHER" id="PTHR43054:SF1">
    <property type="entry name" value="SCYLLO-INOSITOL 2-DEHYDROGENASE (NADP(+)) IOLU"/>
    <property type="match status" value="1"/>
</dbReference>
<dbReference type="GO" id="GO:0000166">
    <property type="term" value="F:nucleotide binding"/>
    <property type="evidence" value="ECO:0007669"/>
    <property type="project" value="InterPro"/>
</dbReference>
<dbReference type="EMBL" id="CP060636">
    <property type="protein sequence ID" value="QNM13733.1"/>
    <property type="molecule type" value="Genomic_DNA"/>
</dbReference>
<feature type="domain" description="Gfo/Idh/MocA-like oxidoreductase N-terminal" evidence="1">
    <location>
        <begin position="1"/>
        <end position="117"/>
    </location>
</feature>
<evidence type="ECO:0000259" key="2">
    <source>
        <dbReference type="Pfam" id="PF22725"/>
    </source>
</evidence>
<dbReference type="SUPFAM" id="SSF55347">
    <property type="entry name" value="Glyceraldehyde-3-phosphate dehydrogenase-like, C-terminal domain"/>
    <property type="match status" value="1"/>
</dbReference>
<name>A0A7G9GSF1_9FIRM</name>
<evidence type="ECO:0000259" key="1">
    <source>
        <dbReference type="Pfam" id="PF01408"/>
    </source>
</evidence>
<dbReference type="Gene3D" id="3.30.360.10">
    <property type="entry name" value="Dihydrodipicolinate Reductase, domain 2"/>
    <property type="match status" value="1"/>
</dbReference>
<reference evidence="3 4" key="1">
    <citation type="submission" date="2020-08" db="EMBL/GenBank/DDBJ databases">
        <authorList>
            <person name="Liu C."/>
            <person name="Sun Q."/>
        </authorList>
    </citation>
    <scope>NUCLEOTIDE SEQUENCE [LARGE SCALE GENOMIC DNA]</scope>
    <source>
        <strain evidence="3 4">NSJ-61</strain>
    </source>
</reference>
<keyword evidence="4" id="KW-1185">Reference proteome</keyword>
<evidence type="ECO:0000313" key="3">
    <source>
        <dbReference type="EMBL" id="QNM13733.1"/>
    </source>
</evidence>
<sequence length="327" mass="36959">MKVGTIGTGFIVDWFLNAVKQNEGVEAVGMYSRKEESARPLSEKYGIKNIYTDYKEMLANNDIDTVYIASPNSLHYSYAKEALLAGKHVICEKPFTSTVKEFMELKQLAKEKQLFLFEAIVTIHMPNYLAVKENLSRLGKIRMVQCNFSQYSSRYDKFLAGETPNVFNPAFSGGALSDINIYNLHFVMGLFGRPAQIHYYPNLHENGIDTSGVAILEYDGFKAVCVGCKDTKSHCIAQIQGEKGYITVDSETSRCANAMLNVGNENQSLAISQNEDALYYELKDFVKIVHEKDYDTCWKLLDYSQMVMEVYETARKDGGIVFDADRN</sequence>
<dbReference type="Gene3D" id="3.40.50.720">
    <property type="entry name" value="NAD(P)-binding Rossmann-like Domain"/>
    <property type="match status" value="1"/>
</dbReference>
<dbReference type="AlphaFoldDB" id="A0A7G9GSF1"/>
<dbReference type="RefSeq" id="WP_117451203.1">
    <property type="nucleotide sequence ID" value="NZ_CP060636.1"/>
</dbReference>
<dbReference type="InterPro" id="IPR055170">
    <property type="entry name" value="GFO_IDH_MocA-like_dom"/>
</dbReference>
<feature type="domain" description="GFO/IDH/MocA-like oxidoreductase" evidence="2">
    <location>
        <begin position="137"/>
        <end position="246"/>
    </location>
</feature>
<organism evidence="3 4">
    <name type="scientific">[Eubacterium] hominis</name>
    <dbReference type="NCBI Taxonomy" id="2764325"/>
    <lineage>
        <taxon>Bacteria</taxon>
        <taxon>Bacillati</taxon>
        <taxon>Bacillota</taxon>
        <taxon>Erysipelotrichia</taxon>
        <taxon>Erysipelotrichales</taxon>
        <taxon>Erysipelotrichaceae</taxon>
        <taxon>Amedibacillus</taxon>
    </lineage>
</organism>
<dbReference type="Proteomes" id="UP000515856">
    <property type="component" value="Chromosome"/>
</dbReference>